<dbReference type="InterPro" id="IPR006099">
    <property type="entry name" value="MeMalonylCoA_mutase_a/b_cat"/>
</dbReference>
<protein>
    <submittedName>
        <fullName evidence="2">Methylmalonyl-CoA mutase, N-terminal domain/subunit</fullName>
    </submittedName>
</protein>
<dbReference type="PANTHER" id="PTHR48101">
    <property type="entry name" value="METHYLMALONYL-COA MUTASE, MITOCHONDRIAL-RELATED"/>
    <property type="match status" value="1"/>
</dbReference>
<sequence length="399" mass="45961">MFVDNFENQSEKIDSESIPNSLKKKWLETATKFLKGKPYQDLEWEFSEGISVEPYYTKDENSDFSYLEILQNNQLALNEPVSQPRFWYNQPFIQLNSLDKKELEKVNKEICQVLMRGAEGVLLDLRNIELDFFDKKTVEILFSEVALSYCAVSFLVEPKTQNQLQDFSKKYIDYANEKGFELNTLTGGVLYSDLLAQNNEFSASFLESISESKDSFHPISLQLNNSEDEAQDIAALLLEVQKIVEKSNPAILKNIQFIVKGTDSFFVMIAKMRALNWLLIQMYDLYEVDCNPYIHSITTHGTDEKSLQDENWNLIRNTTQAFSCILGGTNALSVVTHPNEDKEKSKKWSSRIARNVSIMLREESFIDKNADPISGSYYCEQMTDKLIASAWEKFQKIIS</sequence>
<dbReference type="AlphaFoldDB" id="I4AF02"/>
<dbReference type="STRING" id="880071.Fleli_0025"/>
<dbReference type="SUPFAM" id="SSF51703">
    <property type="entry name" value="Cobalamin (vitamin B12)-dependent enzymes"/>
    <property type="match status" value="1"/>
</dbReference>
<evidence type="ECO:0000313" key="2">
    <source>
        <dbReference type="EMBL" id="AFM02537.1"/>
    </source>
</evidence>
<dbReference type="HOGENOM" id="CLU_009523_5_2_10"/>
<reference evidence="3" key="1">
    <citation type="submission" date="2012-06" db="EMBL/GenBank/DDBJ databases">
        <title>The complete genome of Flexibacter litoralis DSM 6794.</title>
        <authorList>
            <person name="Lucas S."/>
            <person name="Copeland A."/>
            <person name="Lapidus A."/>
            <person name="Glavina del Rio T."/>
            <person name="Dalin E."/>
            <person name="Tice H."/>
            <person name="Bruce D."/>
            <person name="Goodwin L."/>
            <person name="Pitluck S."/>
            <person name="Peters L."/>
            <person name="Ovchinnikova G."/>
            <person name="Lu M."/>
            <person name="Kyrpides N."/>
            <person name="Mavromatis K."/>
            <person name="Ivanova N."/>
            <person name="Brettin T."/>
            <person name="Detter J.C."/>
            <person name="Han C."/>
            <person name="Larimer F."/>
            <person name="Land M."/>
            <person name="Hauser L."/>
            <person name="Markowitz V."/>
            <person name="Cheng J.-F."/>
            <person name="Hugenholtz P."/>
            <person name="Woyke T."/>
            <person name="Wu D."/>
            <person name="Spring S."/>
            <person name="Lang E."/>
            <person name="Kopitz M."/>
            <person name="Brambilla E."/>
            <person name="Klenk H.-P."/>
            <person name="Eisen J.A."/>
        </authorList>
    </citation>
    <scope>NUCLEOTIDE SEQUENCE [LARGE SCALE GENOMIC DNA]</scope>
    <source>
        <strain evidence="3">ATCC 23117 / DSM 6794 / NBRC 15988 / NCIMB 1366 / Sio-4</strain>
    </source>
</reference>
<dbReference type="RefSeq" id="WP_014796006.1">
    <property type="nucleotide sequence ID" value="NC_018018.1"/>
</dbReference>
<organism evidence="2 3">
    <name type="scientific">Bernardetia litoralis (strain ATCC 23117 / DSM 6794 / NBRC 15988 / NCIMB 1366 / Fx l1 / Sio-4)</name>
    <name type="common">Flexibacter litoralis</name>
    <dbReference type="NCBI Taxonomy" id="880071"/>
    <lineage>
        <taxon>Bacteria</taxon>
        <taxon>Pseudomonadati</taxon>
        <taxon>Bacteroidota</taxon>
        <taxon>Cytophagia</taxon>
        <taxon>Cytophagales</taxon>
        <taxon>Bernardetiaceae</taxon>
        <taxon>Bernardetia</taxon>
    </lineage>
</organism>
<evidence type="ECO:0000313" key="3">
    <source>
        <dbReference type="Proteomes" id="UP000006054"/>
    </source>
</evidence>
<dbReference type="GO" id="GO:0031419">
    <property type="term" value="F:cobalamin binding"/>
    <property type="evidence" value="ECO:0007669"/>
    <property type="project" value="InterPro"/>
</dbReference>
<dbReference type="Gene3D" id="3.20.20.240">
    <property type="entry name" value="Methylmalonyl-CoA mutase"/>
    <property type="match status" value="1"/>
</dbReference>
<dbReference type="OrthoDB" id="9762378at2"/>
<dbReference type="InterPro" id="IPR016176">
    <property type="entry name" value="Cbl-dep_enz_cat"/>
</dbReference>
<dbReference type="Pfam" id="PF01642">
    <property type="entry name" value="MM_CoA_mutase"/>
    <property type="match status" value="1"/>
</dbReference>
<name>I4AF02_BERLS</name>
<dbReference type="eggNOG" id="COG1884">
    <property type="taxonomic scope" value="Bacteria"/>
</dbReference>
<evidence type="ECO:0000259" key="1">
    <source>
        <dbReference type="Pfam" id="PF01642"/>
    </source>
</evidence>
<proteinExistence type="predicted"/>
<gene>
    <name evidence="2" type="ordered locus">Fleli_0025</name>
</gene>
<dbReference type="EMBL" id="CP003345">
    <property type="protein sequence ID" value="AFM02537.1"/>
    <property type="molecule type" value="Genomic_DNA"/>
</dbReference>
<dbReference type="KEGG" id="fli:Fleli_0025"/>
<dbReference type="GO" id="GO:0016866">
    <property type="term" value="F:intramolecular transferase activity"/>
    <property type="evidence" value="ECO:0007669"/>
    <property type="project" value="InterPro"/>
</dbReference>
<feature type="domain" description="Methylmalonyl-CoA mutase alpha/beta chain catalytic" evidence="1">
    <location>
        <begin position="251"/>
        <end position="397"/>
    </location>
</feature>
<keyword evidence="3" id="KW-1185">Reference proteome</keyword>
<accession>I4AF02</accession>
<dbReference type="Proteomes" id="UP000006054">
    <property type="component" value="Chromosome"/>
</dbReference>